<dbReference type="Proteomes" id="UP001085076">
    <property type="component" value="Miscellaneous, Linkage group lg10"/>
</dbReference>
<dbReference type="EMBL" id="JAGGNH010000010">
    <property type="protein sequence ID" value="KAJ0962161.1"/>
    <property type="molecule type" value="Genomic_DNA"/>
</dbReference>
<evidence type="ECO:0000313" key="1">
    <source>
        <dbReference type="EMBL" id="KAJ0962161.1"/>
    </source>
</evidence>
<comment type="caution">
    <text evidence="1">The sequence shown here is derived from an EMBL/GenBank/DDBJ whole genome shotgun (WGS) entry which is preliminary data.</text>
</comment>
<protein>
    <submittedName>
        <fullName evidence="1">Uncharacterized protein</fullName>
    </submittedName>
</protein>
<organism evidence="1 2">
    <name type="scientific">Dioscorea zingiberensis</name>
    <dbReference type="NCBI Taxonomy" id="325984"/>
    <lineage>
        <taxon>Eukaryota</taxon>
        <taxon>Viridiplantae</taxon>
        <taxon>Streptophyta</taxon>
        <taxon>Embryophyta</taxon>
        <taxon>Tracheophyta</taxon>
        <taxon>Spermatophyta</taxon>
        <taxon>Magnoliopsida</taxon>
        <taxon>Liliopsida</taxon>
        <taxon>Dioscoreales</taxon>
        <taxon>Dioscoreaceae</taxon>
        <taxon>Dioscorea</taxon>
    </lineage>
</organism>
<reference evidence="1" key="1">
    <citation type="submission" date="2021-03" db="EMBL/GenBank/DDBJ databases">
        <authorList>
            <person name="Li Z."/>
            <person name="Yang C."/>
        </authorList>
    </citation>
    <scope>NUCLEOTIDE SEQUENCE</scope>
    <source>
        <strain evidence="1">Dzin_1.0</strain>
        <tissue evidence="1">Leaf</tissue>
    </source>
</reference>
<name>A0A9D5H3U3_9LILI</name>
<proteinExistence type="predicted"/>
<dbReference type="Gene3D" id="3.40.50.720">
    <property type="entry name" value="NAD(P)-binding Rossmann-like Domain"/>
    <property type="match status" value="1"/>
</dbReference>
<reference evidence="1" key="2">
    <citation type="journal article" date="2022" name="Hortic Res">
        <title>The genome of Dioscorea zingiberensis sheds light on the biosynthesis, origin and evolution of the medicinally important diosgenin saponins.</title>
        <authorList>
            <person name="Li Y."/>
            <person name="Tan C."/>
            <person name="Li Z."/>
            <person name="Guo J."/>
            <person name="Li S."/>
            <person name="Chen X."/>
            <person name="Wang C."/>
            <person name="Dai X."/>
            <person name="Yang H."/>
            <person name="Song W."/>
            <person name="Hou L."/>
            <person name="Xu J."/>
            <person name="Tong Z."/>
            <person name="Xu A."/>
            <person name="Yuan X."/>
            <person name="Wang W."/>
            <person name="Yang Q."/>
            <person name="Chen L."/>
            <person name="Sun Z."/>
            <person name="Wang K."/>
            <person name="Pan B."/>
            <person name="Chen J."/>
            <person name="Bao Y."/>
            <person name="Liu F."/>
            <person name="Qi X."/>
            <person name="Gang D.R."/>
            <person name="Wen J."/>
            <person name="Li J."/>
        </authorList>
    </citation>
    <scope>NUCLEOTIDE SEQUENCE</scope>
    <source>
        <strain evidence="1">Dzin_1.0</strain>
    </source>
</reference>
<dbReference type="OrthoDB" id="409330at2759"/>
<dbReference type="InterPro" id="IPR027409">
    <property type="entry name" value="GroEL-like_apical_dom_sf"/>
</dbReference>
<dbReference type="SUPFAM" id="SSF52029">
    <property type="entry name" value="GroEL apical domain-like"/>
    <property type="match status" value="1"/>
</dbReference>
<dbReference type="AlphaFoldDB" id="A0A9D5H3U3"/>
<sequence length="115" mass="12370">MKHLEALDGAQERLKLFQIDLLEPASLVAAIHGAAGVFHLSSSCIVDLVHDPKGINIFKSHGKSARDSFFFNGYALNTSRAAQGMPTRVALAKIAGLDFNLQKTKMQMGVLGASF</sequence>
<keyword evidence="2" id="KW-1185">Reference proteome</keyword>
<evidence type="ECO:0000313" key="2">
    <source>
        <dbReference type="Proteomes" id="UP001085076"/>
    </source>
</evidence>
<accession>A0A9D5H3U3</accession>
<gene>
    <name evidence="1" type="ORF">J5N97_029989</name>
</gene>